<dbReference type="Gramene" id="evm.model.06.18">
    <property type="protein sequence ID" value="cds.evm.model.06.18"/>
    <property type="gene ID" value="evm.TU.06.18"/>
</dbReference>
<dbReference type="InterPro" id="IPR026960">
    <property type="entry name" value="RVT-Znf"/>
</dbReference>
<dbReference type="InterPro" id="IPR044730">
    <property type="entry name" value="RNase_H-like_dom_plant"/>
</dbReference>
<dbReference type="Pfam" id="PF13966">
    <property type="entry name" value="zf-RVT"/>
    <property type="match status" value="1"/>
</dbReference>
<dbReference type="Proteomes" id="UP000596661">
    <property type="component" value="Chromosome 6"/>
</dbReference>
<dbReference type="EnsemblPlants" id="evm.model.06.18">
    <property type="protein sequence ID" value="cds.evm.model.06.18"/>
    <property type="gene ID" value="evm.TU.06.18"/>
</dbReference>
<dbReference type="PANTHER" id="PTHR47074:SF11">
    <property type="entry name" value="REVERSE TRANSCRIPTASE-LIKE PROTEIN"/>
    <property type="match status" value="1"/>
</dbReference>
<reference evidence="3" key="1">
    <citation type="submission" date="2018-11" db="EMBL/GenBank/DDBJ databases">
        <authorList>
            <person name="Grassa J C."/>
        </authorList>
    </citation>
    <scope>NUCLEOTIDE SEQUENCE [LARGE SCALE GENOMIC DNA]</scope>
</reference>
<dbReference type="AlphaFoldDB" id="A0A803PW11"/>
<reference evidence="3" key="2">
    <citation type="submission" date="2021-03" db="UniProtKB">
        <authorList>
            <consortium name="EnsemblPlants"/>
        </authorList>
    </citation>
    <scope>IDENTIFICATION</scope>
</reference>
<dbReference type="Pfam" id="PF13456">
    <property type="entry name" value="RVT_3"/>
    <property type="match status" value="1"/>
</dbReference>
<evidence type="ECO:0000313" key="4">
    <source>
        <dbReference type="Proteomes" id="UP000596661"/>
    </source>
</evidence>
<evidence type="ECO:0008006" key="5">
    <source>
        <dbReference type="Google" id="ProtNLM"/>
    </source>
</evidence>
<dbReference type="EMBL" id="UZAU01000553">
    <property type="status" value="NOT_ANNOTATED_CDS"/>
    <property type="molecule type" value="Genomic_DNA"/>
</dbReference>
<dbReference type="GO" id="GO:0003676">
    <property type="term" value="F:nucleic acid binding"/>
    <property type="evidence" value="ECO:0007669"/>
    <property type="project" value="InterPro"/>
</dbReference>
<sequence>MMLANGQEVDIWYQPWIPWMDYVEFRTVMEEVRVRAPNLRTVADLLRGSPLEWRKEYVLYLFGREKGERILSISLSNRLGRDTLIWKEARDGKFSVKGAYWFEQQGRFNSNNEIWRLTWDGKMHPRQSIFLWRLCVGALPTKDKYAGESNQECVLCGFCCESADHLFMQCPLSRALWLGAPLPVKSNEVSGENLMMKVLTLVKGLSKDLRLQAMVSFAAVCDTVWNQRNAIIHGGKCGDIPSLLTEVWRKFVDFGGDKVGEVSDSRSHLVTRPLVPYQFNKMVMVDGAYKESCKEGSSSLEAEMSAIGLAVEMDWFKLDVNRPSNVLFDEFMVHTLCVIEEIWKERNRRSNGKKEDDMVRITDLITLKIKDHVMVSSKSLPVVLSWNPPPSSWKCCNSDIAISNSESVLSVVLRDEWGNVVAIKTALTPVTNPMLAEALAVCSAADLAVSMGVTHILFQSDNLSVVK</sequence>
<evidence type="ECO:0000259" key="1">
    <source>
        <dbReference type="Pfam" id="PF13456"/>
    </source>
</evidence>
<dbReference type="InterPro" id="IPR002156">
    <property type="entry name" value="RNaseH_domain"/>
</dbReference>
<dbReference type="GO" id="GO:0004523">
    <property type="term" value="F:RNA-DNA hybrid ribonuclease activity"/>
    <property type="evidence" value="ECO:0007669"/>
    <property type="project" value="InterPro"/>
</dbReference>
<protein>
    <recommendedName>
        <fullName evidence="5">Reverse transcriptase zinc-binding domain-containing protein</fullName>
    </recommendedName>
</protein>
<organism evidence="3 4">
    <name type="scientific">Cannabis sativa</name>
    <name type="common">Hemp</name>
    <name type="synonym">Marijuana</name>
    <dbReference type="NCBI Taxonomy" id="3483"/>
    <lineage>
        <taxon>Eukaryota</taxon>
        <taxon>Viridiplantae</taxon>
        <taxon>Streptophyta</taxon>
        <taxon>Embryophyta</taxon>
        <taxon>Tracheophyta</taxon>
        <taxon>Spermatophyta</taxon>
        <taxon>Magnoliopsida</taxon>
        <taxon>eudicotyledons</taxon>
        <taxon>Gunneridae</taxon>
        <taxon>Pentapetalae</taxon>
        <taxon>rosids</taxon>
        <taxon>fabids</taxon>
        <taxon>Rosales</taxon>
        <taxon>Cannabaceae</taxon>
        <taxon>Cannabis</taxon>
    </lineage>
</organism>
<feature type="domain" description="RNase H type-1" evidence="1">
    <location>
        <begin position="404"/>
        <end position="467"/>
    </location>
</feature>
<evidence type="ECO:0000259" key="2">
    <source>
        <dbReference type="Pfam" id="PF13966"/>
    </source>
</evidence>
<dbReference type="CDD" id="cd06222">
    <property type="entry name" value="RNase_H_like"/>
    <property type="match status" value="1"/>
</dbReference>
<name>A0A803PW11_CANSA</name>
<evidence type="ECO:0000313" key="3">
    <source>
        <dbReference type="EnsemblPlants" id="cds.evm.model.06.18"/>
    </source>
</evidence>
<dbReference type="PANTHER" id="PTHR47074">
    <property type="entry name" value="BNAC02G40300D PROTEIN"/>
    <property type="match status" value="1"/>
</dbReference>
<accession>A0A803PW11</accession>
<keyword evidence="4" id="KW-1185">Reference proteome</keyword>
<proteinExistence type="predicted"/>
<feature type="domain" description="Reverse transcriptase zinc-binding" evidence="2">
    <location>
        <begin position="94"/>
        <end position="177"/>
    </location>
</feature>
<dbReference type="InterPro" id="IPR052929">
    <property type="entry name" value="RNase_H-like_EbsB-rel"/>
</dbReference>